<evidence type="ECO:0000313" key="12">
    <source>
        <dbReference type="Proteomes" id="UP001165065"/>
    </source>
</evidence>
<accession>A0A9W7GPT3</accession>
<name>A0A9W7GPT3_9STRA</name>
<evidence type="ECO:0000256" key="7">
    <source>
        <dbReference type="PROSITE-ProRule" id="PRU10141"/>
    </source>
</evidence>
<evidence type="ECO:0000256" key="4">
    <source>
        <dbReference type="ARBA" id="ARBA00022777"/>
    </source>
</evidence>
<dbReference type="PROSITE" id="PS50011">
    <property type="entry name" value="PROTEIN_KINASE_DOM"/>
    <property type="match status" value="1"/>
</dbReference>
<dbReference type="CDD" id="cd00174">
    <property type="entry name" value="SH3"/>
    <property type="match status" value="1"/>
</dbReference>
<evidence type="ECO:0000256" key="3">
    <source>
        <dbReference type="ARBA" id="ARBA00022741"/>
    </source>
</evidence>
<dbReference type="PROSITE" id="PS50002">
    <property type="entry name" value="SH3"/>
    <property type="match status" value="1"/>
</dbReference>
<feature type="compositionally biased region" description="Low complexity" evidence="8">
    <location>
        <begin position="412"/>
        <end position="437"/>
    </location>
</feature>
<protein>
    <submittedName>
        <fullName evidence="11">Uncharacterized protein</fullName>
    </submittedName>
</protein>
<keyword evidence="3 7" id="KW-0547">Nucleotide-binding</keyword>
<keyword evidence="5 7" id="KW-0067">ATP-binding</keyword>
<dbReference type="GO" id="GO:0004672">
    <property type="term" value="F:protein kinase activity"/>
    <property type="evidence" value="ECO:0007669"/>
    <property type="project" value="InterPro"/>
</dbReference>
<dbReference type="InterPro" id="IPR008271">
    <property type="entry name" value="Ser/Thr_kinase_AS"/>
</dbReference>
<feature type="domain" description="Protein kinase" evidence="10">
    <location>
        <begin position="54"/>
        <end position="340"/>
    </location>
</feature>
<feature type="domain" description="SH3" evidence="9">
    <location>
        <begin position="903"/>
        <end position="972"/>
    </location>
</feature>
<dbReference type="Gene3D" id="2.30.30.40">
    <property type="entry name" value="SH3 Domains"/>
    <property type="match status" value="1"/>
</dbReference>
<dbReference type="PROSITE" id="PS00108">
    <property type="entry name" value="PROTEIN_KINASE_ST"/>
    <property type="match status" value="1"/>
</dbReference>
<dbReference type="CDD" id="cd06606">
    <property type="entry name" value="STKc_MAPKKK"/>
    <property type="match status" value="1"/>
</dbReference>
<dbReference type="InterPro" id="IPR017441">
    <property type="entry name" value="Protein_kinase_ATP_BS"/>
</dbReference>
<dbReference type="InterPro" id="IPR000719">
    <property type="entry name" value="Prot_kinase_dom"/>
</dbReference>
<feature type="compositionally biased region" description="Polar residues" evidence="8">
    <location>
        <begin position="348"/>
        <end position="359"/>
    </location>
</feature>
<keyword evidence="2" id="KW-0808">Transferase</keyword>
<feature type="compositionally biased region" description="Polar residues" evidence="8">
    <location>
        <begin position="651"/>
        <end position="674"/>
    </location>
</feature>
<evidence type="ECO:0000259" key="9">
    <source>
        <dbReference type="PROSITE" id="PS50002"/>
    </source>
</evidence>
<evidence type="ECO:0000256" key="6">
    <source>
        <dbReference type="PROSITE-ProRule" id="PRU00192"/>
    </source>
</evidence>
<dbReference type="Proteomes" id="UP001165065">
    <property type="component" value="Unassembled WGS sequence"/>
</dbReference>
<keyword evidence="12" id="KW-1185">Reference proteome</keyword>
<feature type="compositionally biased region" description="Basic residues" evidence="8">
    <location>
        <begin position="530"/>
        <end position="540"/>
    </location>
</feature>
<dbReference type="InterPro" id="IPR001452">
    <property type="entry name" value="SH3_domain"/>
</dbReference>
<dbReference type="SUPFAM" id="SSF56112">
    <property type="entry name" value="Protein kinase-like (PK-like)"/>
    <property type="match status" value="1"/>
</dbReference>
<feature type="compositionally biased region" description="Polar residues" evidence="8">
    <location>
        <begin position="379"/>
        <end position="389"/>
    </location>
</feature>
<organism evidence="11 12">
    <name type="scientific">Triparma columacea</name>
    <dbReference type="NCBI Taxonomy" id="722753"/>
    <lineage>
        <taxon>Eukaryota</taxon>
        <taxon>Sar</taxon>
        <taxon>Stramenopiles</taxon>
        <taxon>Ochrophyta</taxon>
        <taxon>Bolidophyceae</taxon>
        <taxon>Parmales</taxon>
        <taxon>Triparmaceae</taxon>
        <taxon>Triparma</taxon>
    </lineage>
</organism>
<dbReference type="GO" id="GO:0005524">
    <property type="term" value="F:ATP binding"/>
    <property type="evidence" value="ECO:0007669"/>
    <property type="project" value="UniProtKB-UniRule"/>
</dbReference>
<evidence type="ECO:0000256" key="2">
    <source>
        <dbReference type="ARBA" id="ARBA00022679"/>
    </source>
</evidence>
<keyword evidence="1 6" id="KW-0728">SH3 domain</keyword>
<feature type="compositionally biased region" description="Gly residues" evidence="8">
    <location>
        <begin position="839"/>
        <end position="854"/>
    </location>
</feature>
<feature type="region of interest" description="Disordered" evidence="8">
    <location>
        <begin position="519"/>
        <end position="628"/>
    </location>
</feature>
<dbReference type="PROSITE" id="PS00107">
    <property type="entry name" value="PROTEIN_KINASE_ATP"/>
    <property type="match status" value="1"/>
</dbReference>
<evidence type="ECO:0000256" key="5">
    <source>
        <dbReference type="ARBA" id="ARBA00022840"/>
    </source>
</evidence>
<dbReference type="AlphaFoldDB" id="A0A9W7GPT3"/>
<feature type="compositionally biased region" description="Low complexity" evidence="8">
    <location>
        <begin position="564"/>
        <end position="597"/>
    </location>
</feature>
<dbReference type="SMART" id="SM00326">
    <property type="entry name" value="SH3"/>
    <property type="match status" value="1"/>
</dbReference>
<reference evidence="12" key="1">
    <citation type="journal article" date="2023" name="Commun. Biol.">
        <title>Genome analysis of Parmales, the sister group of diatoms, reveals the evolutionary specialization of diatoms from phago-mixotrophs to photoautotrophs.</title>
        <authorList>
            <person name="Ban H."/>
            <person name="Sato S."/>
            <person name="Yoshikawa S."/>
            <person name="Yamada K."/>
            <person name="Nakamura Y."/>
            <person name="Ichinomiya M."/>
            <person name="Sato N."/>
            <person name="Blanc-Mathieu R."/>
            <person name="Endo H."/>
            <person name="Kuwata A."/>
            <person name="Ogata H."/>
        </authorList>
    </citation>
    <scope>NUCLEOTIDE SEQUENCE [LARGE SCALE GENOMIC DNA]</scope>
</reference>
<comment type="caution">
    <text evidence="11">The sequence shown here is derived from an EMBL/GenBank/DDBJ whole genome shotgun (WGS) entry which is preliminary data.</text>
</comment>
<dbReference type="Gene3D" id="1.10.510.10">
    <property type="entry name" value="Transferase(Phosphotransferase) domain 1"/>
    <property type="match status" value="1"/>
</dbReference>
<keyword evidence="4" id="KW-0418">Kinase</keyword>
<dbReference type="InterPro" id="IPR050538">
    <property type="entry name" value="MAP_kinase_kinase_kinase"/>
</dbReference>
<feature type="region of interest" description="Disordered" evidence="8">
    <location>
        <begin position="832"/>
        <end position="854"/>
    </location>
</feature>
<gene>
    <name evidence="11" type="ORF">TrCOL_g10761</name>
</gene>
<feature type="region of interest" description="Disordered" evidence="8">
    <location>
        <begin position="650"/>
        <end position="674"/>
    </location>
</feature>
<dbReference type="InterPro" id="IPR036028">
    <property type="entry name" value="SH3-like_dom_sf"/>
</dbReference>
<feature type="region of interest" description="Disordered" evidence="8">
    <location>
        <begin position="328"/>
        <end position="471"/>
    </location>
</feature>
<dbReference type="SUPFAM" id="SSF50044">
    <property type="entry name" value="SH3-domain"/>
    <property type="match status" value="1"/>
</dbReference>
<dbReference type="EMBL" id="BRYA01000478">
    <property type="protein sequence ID" value="GMI49205.1"/>
    <property type="molecule type" value="Genomic_DNA"/>
</dbReference>
<feature type="compositionally biased region" description="Basic residues" evidence="8">
    <location>
        <begin position="549"/>
        <end position="561"/>
    </location>
</feature>
<proteinExistence type="predicted"/>
<evidence type="ECO:0000256" key="1">
    <source>
        <dbReference type="ARBA" id="ARBA00022443"/>
    </source>
</evidence>
<sequence>MPPPPIPTLDLSPIVAKQKAIHYNDTHTPIPAPLSHKTPSSPSASTLRKIDFGYLKGDLLGRGAFGSVHVCINNASGEIIACKEFLPPREDATKGNSALRVFQKEIAIVSKLRHPHVVGYLGMDVGVGEGGGSFRIFMEYCPAGSLRSLLKDFGPMKMGIVANYTRQLLLGLSFLHHCGVAHRDVKGANVLLSEDTMKVSKSSGQHGVTLKLADFGSARDLYDSEAAAGGHTPRQAIGPGTPLWSAPEVIRNEAKTSLCWQRADIWSLGCTVIEMITGKPPFVDQFENTHQALLNIATPSTVLELPAGLAQNAKDFLSTCMDRDATARLPPSKILNHPFVAREPQPPKSSRSATSNGSGDSPKDCAVAAPGSGGRGNSGKDNTNSNSRGINIPPSPFGTPPLHMRKKAPLRSSPQPSTYSSFSSSQQSQSSSQWSSSRRTPPVSPGAHVGVSAPTNNPKSHNFLKPLNSSRFGKDASLADACSAETPFDPRSRQPTPPTSLINVLDSLCLDHSVEEAWGADSSVAESKSDRKKKKKKKKGKDYEEERKLARKQRRERRGRKGSADSPSVPSISSPSSSGALSATFSPSTDISISPSVKVPPPRLQGGFAQRLRSQSQSPTLQIYPSNADEGELNEVAFLSQQLNFMERLKSGNTSSQATSPTLSRASMSPTQDTTLSLNIESPRIKSFRQRFPSATKREFDGGVMEDDFVADGPTEEPIKPVDLSKKLDESIIAGGATEEEIPAQAAFIARMWLAGARQAMEFQKGQAAYNQDANAHEDIGEEAGAVDDFGDIYNYENDWVEHYDFEQEWKEYEESGVWHDYRVEGEVGDVGEVREGGEGGLGRENGEGGGDWEAGEGGVKEWDGIELAGEHDGNNDAVGDINDGWDDGNSLGSGSAGADVPPAPLIVKAISAFESTDETELGFLPNELIAVTNEDQSGWWYGFTLESGEVDLENIKTRSGWFPKTFVEEAT</sequence>
<evidence type="ECO:0000313" key="11">
    <source>
        <dbReference type="EMBL" id="GMI49205.1"/>
    </source>
</evidence>
<dbReference type="Pfam" id="PF07653">
    <property type="entry name" value="SH3_2"/>
    <property type="match status" value="1"/>
</dbReference>
<dbReference type="SMART" id="SM00220">
    <property type="entry name" value="S_TKc"/>
    <property type="match status" value="1"/>
</dbReference>
<evidence type="ECO:0000259" key="10">
    <source>
        <dbReference type="PROSITE" id="PS50011"/>
    </source>
</evidence>
<dbReference type="PANTHER" id="PTHR48016:SF56">
    <property type="entry name" value="MAPKK KINASE"/>
    <property type="match status" value="1"/>
</dbReference>
<feature type="compositionally biased region" description="Polar residues" evidence="8">
    <location>
        <begin position="612"/>
        <end position="625"/>
    </location>
</feature>
<dbReference type="Pfam" id="PF00069">
    <property type="entry name" value="Pkinase"/>
    <property type="match status" value="1"/>
</dbReference>
<dbReference type="PANTHER" id="PTHR48016">
    <property type="entry name" value="MAP KINASE KINASE KINASE SSK2-RELATED-RELATED"/>
    <property type="match status" value="1"/>
</dbReference>
<feature type="binding site" evidence="7">
    <location>
        <position position="83"/>
    </location>
    <ligand>
        <name>ATP</name>
        <dbReference type="ChEBI" id="CHEBI:30616"/>
    </ligand>
</feature>
<evidence type="ECO:0000256" key="8">
    <source>
        <dbReference type="SAM" id="MobiDB-lite"/>
    </source>
</evidence>
<dbReference type="InterPro" id="IPR011009">
    <property type="entry name" value="Kinase-like_dom_sf"/>
</dbReference>
<dbReference type="OrthoDB" id="266718at2759"/>